<evidence type="ECO:0000313" key="1">
    <source>
        <dbReference type="EMBL" id="PSL02877.1"/>
    </source>
</evidence>
<name>A0A2P8E0D6_9ACTN</name>
<evidence type="ECO:0000313" key="2">
    <source>
        <dbReference type="Proteomes" id="UP000243528"/>
    </source>
</evidence>
<protein>
    <recommendedName>
        <fullName evidence="3">Phage terminase large subunit-like protein</fullName>
    </recommendedName>
</protein>
<keyword evidence="2" id="KW-1185">Reference proteome</keyword>
<evidence type="ECO:0008006" key="3">
    <source>
        <dbReference type="Google" id="ProtNLM"/>
    </source>
</evidence>
<dbReference type="InterPro" id="IPR027417">
    <property type="entry name" value="P-loop_NTPase"/>
</dbReference>
<dbReference type="AlphaFoldDB" id="A0A2P8E0D6"/>
<sequence length="506" mass="54468">MAAPEASSTNSASVEPVGSVTPRLWTAPLRELTPATSYGFDVIDFARDVLETPLDPWEEWVAVHVGELLPDGRPRFRTALILVARQNGKTLLAKTLALYWMFVDQVPLVLGTSTNRDYARAVWRELCDVATGNPMLAAELGPKPIWSQTGSEELITGAGARYKFAATNRRAGRSLTVHRLLLDEVREHHGFETWNAATNAMNAVPDGQTIAISNQGDNESVVLDSLRLPALEHIETGRGDARLGLFEYSAPPGADPEDVHALAQANPNLGHRIDPDALLGAAMRAKAAGGQELAGFRTEVMCQRVHLLDPAVDPDAWETGGTDEPIDLAQYRRQVALCVDVSLDGTHASLIAAAVIDDKTHVEVIKAWDGAGCTKQLRADLPDIVAKVKPRALGWFPAGPAAAVAADLADRGHRGWPPRRVRVDEIRGEVTQVCMGLADAVLSGEIVHPRDDMLTAHVNAAQRLWRGDAWVFARKGSTPIDGTYAVAGATHLARTLPPAPSPVTVV</sequence>
<dbReference type="PANTHER" id="PTHR41287">
    <property type="match status" value="1"/>
</dbReference>
<dbReference type="PANTHER" id="PTHR41287:SF1">
    <property type="entry name" value="PROTEIN YMFN"/>
    <property type="match status" value="1"/>
</dbReference>
<dbReference type="Gene3D" id="3.40.50.300">
    <property type="entry name" value="P-loop containing nucleotide triphosphate hydrolases"/>
    <property type="match status" value="1"/>
</dbReference>
<accession>A0A2P8E0D6</accession>
<dbReference type="InterPro" id="IPR005021">
    <property type="entry name" value="Terminase_largesu-like"/>
</dbReference>
<gene>
    <name evidence="1" type="ORF">CLV30_109185</name>
</gene>
<comment type="caution">
    <text evidence="1">The sequence shown here is derived from an EMBL/GenBank/DDBJ whole genome shotgun (WGS) entry which is preliminary data.</text>
</comment>
<proteinExistence type="predicted"/>
<organism evidence="1 2">
    <name type="scientific">Haloactinopolyspora alba</name>
    <dbReference type="NCBI Taxonomy" id="648780"/>
    <lineage>
        <taxon>Bacteria</taxon>
        <taxon>Bacillati</taxon>
        <taxon>Actinomycetota</taxon>
        <taxon>Actinomycetes</taxon>
        <taxon>Jiangellales</taxon>
        <taxon>Jiangellaceae</taxon>
        <taxon>Haloactinopolyspora</taxon>
    </lineage>
</organism>
<dbReference type="Proteomes" id="UP000243528">
    <property type="component" value="Unassembled WGS sequence"/>
</dbReference>
<dbReference type="OrthoDB" id="3188010at2"/>
<reference evidence="1 2" key="1">
    <citation type="submission" date="2018-03" db="EMBL/GenBank/DDBJ databases">
        <title>Genomic Encyclopedia of Archaeal and Bacterial Type Strains, Phase II (KMG-II): from individual species to whole genera.</title>
        <authorList>
            <person name="Goeker M."/>
        </authorList>
    </citation>
    <scope>NUCLEOTIDE SEQUENCE [LARGE SCALE GENOMIC DNA]</scope>
    <source>
        <strain evidence="1 2">DSM 45211</strain>
    </source>
</reference>
<dbReference type="EMBL" id="PYGE01000009">
    <property type="protein sequence ID" value="PSL02877.1"/>
    <property type="molecule type" value="Genomic_DNA"/>
</dbReference>